<dbReference type="InterPro" id="IPR004384">
    <property type="entry name" value="RNA_MeTrfase_TrmJ/LasT"/>
</dbReference>
<evidence type="ECO:0000259" key="6">
    <source>
        <dbReference type="Pfam" id="PF00588"/>
    </source>
</evidence>
<sequence>MINLDQFTFIYINTTHPGNLGSIARATKNMGISDVRLVAPLANVNDPQAVANAAGAKDTLASMRIFSDLEQALEDVNVIFATSARPRNLNPTIVTPEEIVTKAIEFNQNSPHKLKVAVLFGTEHSGLTNEQLNLANYHIIINANPEYSSLNLAMASLLIAYSLRVKVLETNKDNKLEQSQNTAQELASQADFHNYFTRLEEHYTQNGFIKHSKVIPRLQHIYKKAQLTKKEIDLLQGMLTADIKQKKE</sequence>
<dbReference type="OrthoDB" id="9806346at2"/>
<dbReference type="Gene3D" id="3.40.1280.10">
    <property type="match status" value="1"/>
</dbReference>
<evidence type="ECO:0000256" key="2">
    <source>
        <dbReference type="ARBA" id="ARBA00022603"/>
    </source>
</evidence>
<accession>A0A3A1Y8J9</accession>
<reference evidence="7 8" key="1">
    <citation type="submission" date="2017-08" db="EMBL/GenBank/DDBJ databases">
        <title>Reclassification of Bisgaard taxon 37 and 44.</title>
        <authorList>
            <person name="Christensen H."/>
        </authorList>
    </citation>
    <scope>NUCLEOTIDE SEQUENCE [LARGE SCALE GENOMIC DNA]</scope>
    <source>
        <strain evidence="7 8">B96_3</strain>
    </source>
</reference>
<dbReference type="PANTHER" id="PTHR42786:SF2">
    <property type="entry name" value="TRNA (CYTIDINE_URIDINE-2'-O-)-METHYLTRANSFERASE TRMJ"/>
    <property type="match status" value="1"/>
</dbReference>
<comment type="similarity">
    <text evidence="1">Belongs to the class IV-like SAM-binding methyltransferase superfamily. RNA methyltransferase TrmH family.</text>
</comment>
<keyword evidence="5" id="KW-0963">Cytoplasm</keyword>
<comment type="function">
    <text evidence="5">Catalyzes the formation of 2'O-methylated cytidine (Cm32) or 2'O-methylated uridine (Um32) at position 32 in tRNA.</text>
</comment>
<evidence type="ECO:0000313" key="8">
    <source>
        <dbReference type="Proteomes" id="UP000265691"/>
    </source>
</evidence>
<dbReference type="GO" id="GO:0160206">
    <property type="term" value="F:tRNA (cytidine(32)/uridine(32)-2'-O)-methyltransferase activity"/>
    <property type="evidence" value="ECO:0007669"/>
    <property type="project" value="UniProtKB-EC"/>
</dbReference>
<dbReference type="PIRSF" id="PIRSF004808">
    <property type="entry name" value="LasT"/>
    <property type="match status" value="1"/>
</dbReference>
<evidence type="ECO:0000256" key="5">
    <source>
        <dbReference type="RuleBase" id="RU362024"/>
    </source>
</evidence>
<evidence type="ECO:0000256" key="3">
    <source>
        <dbReference type="ARBA" id="ARBA00022679"/>
    </source>
</evidence>
<dbReference type="CDD" id="cd18093">
    <property type="entry name" value="SpoU-like_TrmJ"/>
    <property type="match status" value="1"/>
</dbReference>
<evidence type="ECO:0000313" key="7">
    <source>
        <dbReference type="EMBL" id="RIY33985.1"/>
    </source>
</evidence>
<dbReference type="InterPro" id="IPR029026">
    <property type="entry name" value="tRNA_m1G_MTases_N"/>
</dbReference>
<dbReference type="GO" id="GO:0106339">
    <property type="term" value="F:tRNA (cytidine(32)-2'-O)-methyltransferase activity"/>
    <property type="evidence" value="ECO:0007669"/>
    <property type="project" value="RHEA"/>
</dbReference>
<dbReference type="GO" id="GO:0003723">
    <property type="term" value="F:RNA binding"/>
    <property type="evidence" value="ECO:0007669"/>
    <property type="project" value="InterPro"/>
</dbReference>
<dbReference type="EC" id="2.1.1.200" evidence="5"/>
<comment type="subunit">
    <text evidence="5">Homodimer.</text>
</comment>
<comment type="catalytic activity">
    <reaction evidence="5">
        <text>cytidine(32) in tRNA + S-adenosyl-L-methionine = 2'-O-methylcytidine(32) in tRNA + S-adenosyl-L-homocysteine + H(+)</text>
        <dbReference type="Rhea" id="RHEA:42932"/>
        <dbReference type="Rhea" id="RHEA-COMP:10288"/>
        <dbReference type="Rhea" id="RHEA-COMP:10289"/>
        <dbReference type="ChEBI" id="CHEBI:15378"/>
        <dbReference type="ChEBI" id="CHEBI:57856"/>
        <dbReference type="ChEBI" id="CHEBI:59789"/>
        <dbReference type="ChEBI" id="CHEBI:74495"/>
        <dbReference type="ChEBI" id="CHEBI:82748"/>
        <dbReference type="EC" id="2.1.1.200"/>
    </reaction>
</comment>
<dbReference type="GO" id="GO:0005829">
    <property type="term" value="C:cytosol"/>
    <property type="evidence" value="ECO:0007669"/>
    <property type="project" value="TreeGrafter"/>
</dbReference>
<evidence type="ECO:0000256" key="4">
    <source>
        <dbReference type="ARBA" id="ARBA00022691"/>
    </source>
</evidence>
<dbReference type="Gene3D" id="1.10.8.590">
    <property type="match status" value="1"/>
</dbReference>
<keyword evidence="2 5" id="KW-0489">Methyltransferase</keyword>
<dbReference type="NCBIfam" id="TIGR00050">
    <property type="entry name" value="rRNA_methyl_1"/>
    <property type="match status" value="1"/>
</dbReference>
<dbReference type="InterPro" id="IPR029028">
    <property type="entry name" value="Alpha/beta_knot_MTases"/>
</dbReference>
<keyword evidence="3" id="KW-0808">Transferase</keyword>
<keyword evidence="4 5" id="KW-0949">S-adenosyl-L-methionine</keyword>
<comment type="catalytic activity">
    <reaction evidence="5">
        <text>uridine(32) in tRNA + S-adenosyl-L-methionine = 2'-O-methyluridine(32) in tRNA + S-adenosyl-L-homocysteine + H(+)</text>
        <dbReference type="Rhea" id="RHEA:42936"/>
        <dbReference type="Rhea" id="RHEA-COMP:10107"/>
        <dbReference type="Rhea" id="RHEA-COMP:10290"/>
        <dbReference type="ChEBI" id="CHEBI:15378"/>
        <dbReference type="ChEBI" id="CHEBI:57856"/>
        <dbReference type="ChEBI" id="CHEBI:59789"/>
        <dbReference type="ChEBI" id="CHEBI:65315"/>
        <dbReference type="ChEBI" id="CHEBI:74478"/>
        <dbReference type="EC" id="2.1.1.200"/>
    </reaction>
</comment>
<dbReference type="EMBL" id="NRHC01000019">
    <property type="protein sequence ID" value="RIY33985.1"/>
    <property type="molecule type" value="Genomic_DNA"/>
</dbReference>
<dbReference type="Proteomes" id="UP000265691">
    <property type="component" value="Unassembled WGS sequence"/>
</dbReference>
<dbReference type="AlphaFoldDB" id="A0A3A1Y8J9"/>
<keyword evidence="8" id="KW-1185">Reference proteome</keyword>
<dbReference type="SUPFAM" id="SSF75217">
    <property type="entry name" value="alpha/beta knot"/>
    <property type="match status" value="1"/>
</dbReference>
<name>A0A3A1Y8J9_9GAMM</name>
<dbReference type="InterPro" id="IPR001537">
    <property type="entry name" value="SpoU_MeTrfase"/>
</dbReference>
<organism evidence="7 8">
    <name type="scientific">Psittacicella hinzii</name>
    <dbReference type="NCBI Taxonomy" id="2028575"/>
    <lineage>
        <taxon>Bacteria</taxon>
        <taxon>Pseudomonadati</taxon>
        <taxon>Pseudomonadota</taxon>
        <taxon>Gammaproteobacteria</taxon>
        <taxon>Pasteurellales</taxon>
        <taxon>Psittacicellaceae</taxon>
        <taxon>Psittacicella</taxon>
    </lineage>
</organism>
<dbReference type="RefSeq" id="WP_119524584.1">
    <property type="nucleotide sequence ID" value="NZ_NRHC01000019.1"/>
</dbReference>
<dbReference type="Pfam" id="PF00588">
    <property type="entry name" value="SpoU_methylase"/>
    <property type="match status" value="1"/>
</dbReference>
<gene>
    <name evidence="5" type="primary">trmJ</name>
    <name evidence="7" type="ORF">CKF54_01850</name>
</gene>
<protein>
    <recommendedName>
        <fullName evidence="5">tRNA (cytidine/uridine-2'-O-)-methyltransferase TrmJ</fullName>
        <ecNumber evidence="5">2.1.1.200</ecNumber>
    </recommendedName>
    <alternativeName>
        <fullName evidence="5">tRNA (cytidine(32)/uridine(32)-2'-O)-methyltransferase</fullName>
    </alternativeName>
    <alternativeName>
        <fullName evidence="5">tRNA Cm32/Um32 methyltransferase</fullName>
    </alternativeName>
</protein>
<proteinExistence type="inferred from homology"/>
<dbReference type="GO" id="GO:0002128">
    <property type="term" value="P:tRNA nucleoside ribose methylation"/>
    <property type="evidence" value="ECO:0007669"/>
    <property type="project" value="TreeGrafter"/>
</dbReference>
<comment type="subcellular location">
    <subcellularLocation>
        <location evidence="5">Cytoplasm</location>
    </subcellularLocation>
</comment>
<keyword evidence="5" id="KW-0819">tRNA processing</keyword>
<comment type="caution">
    <text evidence="7">The sequence shown here is derived from an EMBL/GenBank/DDBJ whole genome shotgun (WGS) entry which is preliminary data.</text>
</comment>
<evidence type="ECO:0000256" key="1">
    <source>
        <dbReference type="ARBA" id="ARBA00007228"/>
    </source>
</evidence>
<feature type="domain" description="tRNA/rRNA methyltransferase SpoU type" evidence="6">
    <location>
        <begin position="8"/>
        <end position="161"/>
    </location>
</feature>
<dbReference type="PANTHER" id="PTHR42786">
    <property type="entry name" value="TRNA/RRNA METHYLTRANSFERASE"/>
    <property type="match status" value="1"/>
</dbReference>